<dbReference type="GO" id="GO:0006887">
    <property type="term" value="P:exocytosis"/>
    <property type="evidence" value="ECO:0007669"/>
    <property type="project" value="TreeGrafter"/>
</dbReference>
<dbReference type="GO" id="GO:0006893">
    <property type="term" value="P:Golgi to plasma membrane transport"/>
    <property type="evidence" value="ECO:0007669"/>
    <property type="project" value="TreeGrafter"/>
</dbReference>
<dbReference type="Pfam" id="PF07393">
    <property type="entry name" value="Sec10_HB"/>
    <property type="match status" value="2"/>
</dbReference>
<feature type="region of interest" description="Disordered" evidence="1">
    <location>
        <begin position="57"/>
        <end position="77"/>
    </location>
</feature>
<feature type="region of interest" description="Disordered" evidence="1">
    <location>
        <begin position="411"/>
        <end position="431"/>
    </location>
</feature>
<accession>A0AAW2PR70</accession>
<comment type="caution">
    <text evidence="3">The sequence shown here is derived from an EMBL/GenBank/DDBJ whole genome shotgun (WGS) entry which is preliminary data.</text>
</comment>
<dbReference type="EMBL" id="JACGWM010000008">
    <property type="protein sequence ID" value="KAL0356931.1"/>
    <property type="molecule type" value="Genomic_DNA"/>
</dbReference>
<feature type="domain" description="Exocyst complex component Sec10-like alpha-helical bundle" evidence="2">
    <location>
        <begin position="433"/>
        <end position="763"/>
    </location>
</feature>
<reference evidence="3" key="1">
    <citation type="submission" date="2020-06" db="EMBL/GenBank/DDBJ databases">
        <authorList>
            <person name="Li T."/>
            <person name="Hu X."/>
            <person name="Zhang T."/>
            <person name="Song X."/>
            <person name="Zhang H."/>
            <person name="Dai N."/>
            <person name="Sheng W."/>
            <person name="Hou X."/>
            <person name="Wei L."/>
        </authorList>
    </citation>
    <scope>NUCLEOTIDE SEQUENCE</scope>
    <source>
        <strain evidence="3">KEN8</strain>
        <tissue evidence="3">Leaf</tissue>
    </source>
</reference>
<dbReference type="GO" id="GO:0000145">
    <property type="term" value="C:exocyst"/>
    <property type="evidence" value="ECO:0007669"/>
    <property type="project" value="TreeGrafter"/>
</dbReference>
<dbReference type="AlphaFoldDB" id="A0AAW2PR70"/>
<sequence length="770" mass="84093">MKETKDSQSTGRISKSPSIDSHALVLDIDNFKGDFSFDALFGNLVNELLPSYLDEETDTSEGLGANDTMPAGHVRTHSDAGKASQVISSPLFPEVEALLSLFKNSSIQLIDLRKQIDKKLNNLKNEVATQDSKHRKTLSESADTQRETASQTIDLIKYLMEFNSSPGDLMELSPLFSDDSRVAEAASIAQKLRSFAEEDIGRQGMTVSSVMGNATASKGLEVAVGNLQEYCNELENRLLVRFDSASQRKELSTMAECAKILSQFNRGTSAMQHYVGLRPMFDLEVMNADAEMVLGDSGSQPTPSNVEHGLSSLYKGITDTVRKEAATITAVFPSPNDVMSILIQRVMEDRVPNLLERLLVNPSLAHPPPMEEGGLILFLKMLAVAYEKTLDLARDLSAIGCGDLDVEDGELRAEPRASESSGTIGRSKGASIASSPQQISVSVVTEFVRWNEEAISRSTLFSSQPATLAAKVRVVFTCLLDQVCQYITEGLERARDSLTEAAALRERFLLGTSVSRRVAAAAASAAEAAAAAGESSFRSFMVAVQRCGSSVAIVQQYFANSISRLLLPVDGAHAASCEEMSTAMSRAEATAYKGLQQCIETVTAEVERLLSAEQKATDYRSPDDGFVPDHRPTNACTRVVAYLSRVLEAAFTSLEGLNKQAFLTELGNRFHKGLVNHWQKFTFNPSGGLRLKRDITEYGEFVRRFNAPTLDEKFELLGIMANVFIVAPESLSSLFEGTPSIRKDAQRFIQLRDDYKSAKLASKLSSLWPS</sequence>
<protein>
    <submittedName>
        <fullName evidence="3">Exocyst complex component SEC10b</fullName>
    </submittedName>
</protein>
<dbReference type="InterPro" id="IPR048627">
    <property type="entry name" value="Sec10_HB"/>
</dbReference>
<proteinExistence type="predicted"/>
<feature type="region of interest" description="Disordered" evidence="1">
    <location>
        <begin position="127"/>
        <end position="146"/>
    </location>
</feature>
<organism evidence="3">
    <name type="scientific">Sesamum calycinum</name>
    <dbReference type="NCBI Taxonomy" id="2727403"/>
    <lineage>
        <taxon>Eukaryota</taxon>
        <taxon>Viridiplantae</taxon>
        <taxon>Streptophyta</taxon>
        <taxon>Embryophyta</taxon>
        <taxon>Tracheophyta</taxon>
        <taxon>Spermatophyta</taxon>
        <taxon>Magnoliopsida</taxon>
        <taxon>eudicotyledons</taxon>
        <taxon>Gunneridae</taxon>
        <taxon>Pentapetalae</taxon>
        <taxon>asterids</taxon>
        <taxon>lamiids</taxon>
        <taxon>Lamiales</taxon>
        <taxon>Pedaliaceae</taxon>
        <taxon>Sesamum</taxon>
    </lineage>
</organism>
<evidence type="ECO:0000259" key="2">
    <source>
        <dbReference type="Pfam" id="PF07393"/>
    </source>
</evidence>
<evidence type="ECO:0000313" key="3">
    <source>
        <dbReference type="EMBL" id="KAL0356931.1"/>
    </source>
</evidence>
<dbReference type="PANTHER" id="PTHR12100:SF0">
    <property type="entry name" value="EXOCYST COMPLEX COMPONENT 5"/>
    <property type="match status" value="1"/>
</dbReference>
<feature type="domain" description="Exocyst complex component Sec10-like alpha-helical bundle" evidence="2">
    <location>
        <begin position="184"/>
        <end position="403"/>
    </location>
</feature>
<reference evidence="3" key="2">
    <citation type="journal article" date="2024" name="Plant">
        <title>Genomic evolution and insights into agronomic trait innovations of Sesamum species.</title>
        <authorList>
            <person name="Miao H."/>
            <person name="Wang L."/>
            <person name="Qu L."/>
            <person name="Liu H."/>
            <person name="Sun Y."/>
            <person name="Le M."/>
            <person name="Wang Q."/>
            <person name="Wei S."/>
            <person name="Zheng Y."/>
            <person name="Lin W."/>
            <person name="Duan Y."/>
            <person name="Cao H."/>
            <person name="Xiong S."/>
            <person name="Wang X."/>
            <person name="Wei L."/>
            <person name="Li C."/>
            <person name="Ma Q."/>
            <person name="Ju M."/>
            <person name="Zhao R."/>
            <person name="Li G."/>
            <person name="Mu C."/>
            <person name="Tian Q."/>
            <person name="Mei H."/>
            <person name="Zhang T."/>
            <person name="Gao T."/>
            <person name="Zhang H."/>
        </authorList>
    </citation>
    <scope>NUCLEOTIDE SEQUENCE</scope>
    <source>
        <strain evidence="3">KEN8</strain>
    </source>
</reference>
<evidence type="ECO:0000256" key="1">
    <source>
        <dbReference type="SAM" id="MobiDB-lite"/>
    </source>
</evidence>
<gene>
    <name evidence="3" type="ORF">Scaly_1378800</name>
</gene>
<dbReference type="PANTHER" id="PTHR12100">
    <property type="entry name" value="SEC10"/>
    <property type="match status" value="1"/>
</dbReference>
<dbReference type="InterPro" id="IPR009976">
    <property type="entry name" value="Sec10-like"/>
</dbReference>
<name>A0AAW2PR70_9LAMI</name>